<dbReference type="Proteomes" id="UP000287033">
    <property type="component" value="Unassembled WGS sequence"/>
</dbReference>
<comment type="caution">
    <text evidence="1">The sequence shown here is derived from an EMBL/GenBank/DDBJ whole genome shotgun (WGS) entry which is preliminary data.</text>
</comment>
<evidence type="ECO:0000313" key="1">
    <source>
        <dbReference type="EMBL" id="GCC43615.1"/>
    </source>
</evidence>
<gene>
    <name evidence="1" type="ORF">chiPu_0027960</name>
</gene>
<dbReference type="EMBL" id="BEZZ01118781">
    <property type="protein sequence ID" value="GCC43615.1"/>
    <property type="molecule type" value="Genomic_DNA"/>
</dbReference>
<feature type="non-terminal residue" evidence="1">
    <location>
        <position position="1"/>
    </location>
</feature>
<keyword evidence="2" id="KW-1185">Reference proteome</keyword>
<proteinExistence type="predicted"/>
<reference evidence="1 2" key="1">
    <citation type="journal article" date="2018" name="Nat. Ecol. Evol.">
        <title>Shark genomes provide insights into elasmobranch evolution and the origin of vertebrates.</title>
        <authorList>
            <person name="Hara Y"/>
            <person name="Yamaguchi K"/>
            <person name="Onimaru K"/>
            <person name="Kadota M"/>
            <person name="Koyanagi M"/>
            <person name="Keeley SD"/>
            <person name="Tatsumi K"/>
            <person name="Tanaka K"/>
            <person name="Motone F"/>
            <person name="Kageyama Y"/>
            <person name="Nozu R"/>
            <person name="Adachi N"/>
            <person name="Nishimura O"/>
            <person name="Nakagawa R"/>
            <person name="Tanegashima C"/>
            <person name="Kiyatake I"/>
            <person name="Matsumoto R"/>
            <person name="Murakumo K"/>
            <person name="Nishida K"/>
            <person name="Terakita A"/>
            <person name="Kuratani S"/>
            <person name="Sato K"/>
            <person name="Hyodo S Kuraku.S."/>
        </authorList>
    </citation>
    <scope>NUCLEOTIDE SEQUENCE [LARGE SCALE GENOMIC DNA]</scope>
</reference>
<evidence type="ECO:0000313" key="2">
    <source>
        <dbReference type="Proteomes" id="UP000287033"/>
    </source>
</evidence>
<sequence length="42" mass="4427">PPTPRLCSVIVSRTVNVYLFKVPGRSNVGGKWGSSDTPGLAL</sequence>
<protein>
    <submittedName>
        <fullName evidence="1">Uncharacterized protein</fullName>
    </submittedName>
</protein>
<accession>A0A401TLV0</accession>
<dbReference type="AlphaFoldDB" id="A0A401TLV0"/>
<name>A0A401TLV0_CHIPU</name>
<organism evidence="1 2">
    <name type="scientific">Chiloscyllium punctatum</name>
    <name type="common">Brownbanded bambooshark</name>
    <name type="synonym">Hemiscyllium punctatum</name>
    <dbReference type="NCBI Taxonomy" id="137246"/>
    <lineage>
        <taxon>Eukaryota</taxon>
        <taxon>Metazoa</taxon>
        <taxon>Chordata</taxon>
        <taxon>Craniata</taxon>
        <taxon>Vertebrata</taxon>
        <taxon>Chondrichthyes</taxon>
        <taxon>Elasmobranchii</taxon>
        <taxon>Galeomorphii</taxon>
        <taxon>Galeoidea</taxon>
        <taxon>Orectolobiformes</taxon>
        <taxon>Hemiscylliidae</taxon>
        <taxon>Chiloscyllium</taxon>
    </lineage>
</organism>